<proteinExistence type="predicted"/>
<organism evidence="1 2">
    <name type="scientific">Datura stramonium</name>
    <name type="common">Jimsonweed</name>
    <name type="synonym">Common thornapple</name>
    <dbReference type="NCBI Taxonomy" id="4076"/>
    <lineage>
        <taxon>Eukaryota</taxon>
        <taxon>Viridiplantae</taxon>
        <taxon>Streptophyta</taxon>
        <taxon>Embryophyta</taxon>
        <taxon>Tracheophyta</taxon>
        <taxon>Spermatophyta</taxon>
        <taxon>Magnoliopsida</taxon>
        <taxon>eudicotyledons</taxon>
        <taxon>Gunneridae</taxon>
        <taxon>Pentapetalae</taxon>
        <taxon>asterids</taxon>
        <taxon>lamiids</taxon>
        <taxon>Solanales</taxon>
        <taxon>Solanaceae</taxon>
        <taxon>Solanoideae</taxon>
        <taxon>Datureae</taxon>
        <taxon>Datura</taxon>
    </lineage>
</organism>
<keyword evidence="2" id="KW-1185">Reference proteome</keyword>
<feature type="non-terminal residue" evidence="1">
    <location>
        <position position="1"/>
    </location>
</feature>
<dbReference type="EMBL" id="JACEIK010001503">
    <property type="protein sequence ID" value="MCD7469897.1"/>
    <property type="molecule type" value="Genomic_DNA"/>
</dbReference>
<protein>
    <submittedName>
        <fullName evidence="1">Uncharacterized protein</fullName>
    </submittedName>
</protein>
<sequence>YMNLDMYTKVVDEFPNIHCINNFPVDVPPGLSIGSVIRLMCWAVVDYFDGDVALVSHIVESVFSVRLQPCKQDIVAVGYPYFQKKWSENVSIYIQASSRGDRITITGAPSDPPKPLHFGGSEACASF</sequence>
<name>A0ABS8TEL0_DATST</name>
<gene>
    <name evidence="1" type="ORF">HAX54_009309</name>
</gene>
<accession>A0ABS8TEL0</accession>
<comment type="caution">
    <text evidence="1">The sequence shown here is derived from an EMBL/GenBank/DDBJ whole genome shotgun (WGS) entry which is preliminary data.</text>
</comment>
<evidence type="ECO:0000313" key="2">
    <source>
        <dbReference type="Proteomes" id="UP000823775"/>
    </source>
</evidence>
<dbReference type="Proteomes" id="UP000823775">
    <property type="component" value="Unassembled WGS sequence"/>
</dbReference>
<evidence type="ECO:0000313" key="1">
    <source>
        <dbReference type="EMBL" id="MCD7469897.1"/>
    </source>
</evidence>
<reference evidence="1 2" key="1">
    <citation type="journal article" date="2021" name="BMC Genomics">
        <title>Datura genome reveals duplications of psychoactive alkaloid biosynthetic genes and high mutation rate following tissue culture.</title>
        <authorList>
            <person name="Rajewski A."/>
            <person name="Carter-House D."/>
            <person name="Stajich J."/>
            <person name="Litt A."/>
        </authorList>
    </citation>
    <scope>NUCLEOTIDE SEQUENCE [LARGE SCALE GENOMIC DNA]</scope>
    <source>
        <strain evidence="1">AR-01</strain>
    </source>
</reference>